<evidence type="ECO:0000313" key="1">
    <source>
        <dbReference type="EMBL" id="CAK0825511.1"/>
    </source>
</evidence>
<sequence length="551" mass="61001">MQGHLASGPWAVCRSGCFQGRHVTDEGGRPWTCEKLGERTPGKAPKCSAYGENCISSHCCRDIGLQCYQKDAGYATCKPNCSKVMDPLDKDSDPWTCKELGTRRLGRAPWVSEECSEDFSDCRQTKCCKITGSTCFERDEQWATCQDACTDKSWSCKPLGPPMPMREADALERLAPKIKAAPWVKTKCAAFGSNCMDKKCCMDAGAMCYKKDSKYASCKWACVKGTDPADGEDGGNWSCDEVGPRTPGKPEVRVMQGGSKAAWVEEKCSDAGADCSSTQCCKEEGFQCLKDGDKTTCRAGCYQCEALGAPTPREWSEDLTFFCWLLVTKGTYEVDIMREQLRKRAGIFACEEQAMMTHDEGWTLDDELGGEMMPIEEAEVGVSKDGTAGNSLLFINAWDAVLALNKWQRHDWTIKTDPDALIVPDRLRASLAKVTEDTHLGEELFAYVKTCHKDNGMKNMMFGAMEALTKVAVKKYAEGVHRCRQLDWKTWGEDLFLMNCMDNLGAIGMDRFSIVSDDLCNGLDCGDPAAGVFHPMKTVDSWNACYEKAVR</sequence>
<comment type="caution">
    <text evidence="1">The sequence shown here is derived from an EMBL/GenBank/DDBJ whole genome shotgun (WGS) entry which is preliminary data.</text>
</comment>
<protein>
    <recommendedName>
        <fullName evidence="3">Hexosyltransferase</fullName>
    </recommendedName>
</protein>
<organism evidence="1 2">
    <name type="scientific">Prorocentrum cordatum</name>
    <dbReference type="NCBI Taxonomy" id="2364126"/>
    <lineage>
        <taxon>Eukaryota</taxon>
        <taxon>Sar</taxon>
        <taxon>Alveolata</taxon>
        <taxon>Dinophyceae</taxon>
        <taxon>Prorocentrales</taxon>
        <taxon>Prorocentraceae</taxon>
        <taxon>Prorocentrum</taxon>
    </lineage>
</organism>
<proteinExistence type="predicted"/>
<reference evidence="1" key="1">
    <citation type="submission" date="2023-10" db="EMBL/GenBank/DDBJ databases">
        <authorList>
            <person name="Chen Y."/>
            <person name="Shah S."/>
            <person name="Dougan E. K."/>
            <person name="Thang M."/>
            <person name="Chan C."/>
        </authorList>
    </citation>
    <scope>NUCLEOTIDE SEQUENCE [LARGE SCALE GENOMIC DNA]</scope>
</reference>
<evidence type="ECO:0008006" key="3">
    <source>
        <dbReference type="Google" id="ProtNLM"/>
    </source>
</evidence>
<gene>
    <name evidence="1" type="ORF">PCOR1329_LOCUS25621</name>
</gene>
<dbReference type="EMBL" id="CAUYUJ010008978">
    <property type="protein sequence ID" value="CAK0825511.1"/>
    <property type="molecule type" value="Genomic_DNA"/>
</dbReference>
<accession>A0ABN9S319</accession>
<dbReference type="Proteomes" id="UP001189429">
    <property type="component" value="Unassembled WGS sequence"/>
</dbReference>
<keyword evidence="2" id="KW-1185">Reference proteome</keyword>
<evidence type="ECO:0000313" key="2">
    <source>
        <dbReference type="Proteomes" id="UP001189429"/>
    </source>
</evidence>
<name>A0ABN9S319_9DINO</name>